<protein>
    <recommendedName>
        <fullName evidence="3">SGNH hydrolase-type esterase domain-containing protein</fullName>
    </recommendedName>
</protein>
<accession>A0A1G2T0Q6</accession>
<dbReference type="SUPFAM" id="SSF52266">
    <property type="entry name" value="SGNH hydrolase"/>
    <property type="match status" value="1"/>
</dbReference>
<dbReference type="InterPro" id="IPR036514">
    <property type="entry name" value="SGNH_hydro_sf"/>
</dbReference>
<comment type="caution">
    <text evidence="1">The sequence shown here is derived from an EMBL/GenBank/DDBJ whole genome shotgun (WGS) entry which is preliminary data.</text>
</comment>
<dbReference type="PANTHER" id="PTHR30383:SF5">
    <property type="entry name" value="SGNH HYDROLASE-TYPE ESTERASE DOMAIN-CONTAINING PROTEIN"/>
    <property type="match status" value="1"/>
</dbReference>
<sequence>MSRNLLVNISVSLATITIFLGTAEGVARVLVNWQYCRHYYDYDGVLPHSLYQLVEEPDLIYGLIPNAQGVLYDQEIRINSYGMRDEETTTKKPEDTFRIAVLGDSVTFGYGVSKEESYPEILEKKFQTSVVGDTKIEVLNFGVMGYGMNQNLFVLERKIFDFEPDVIILGHHLNDVWGEGTVIIAPPFFIRFLNNHSALFSCVNRKGALGAGVLSVTDENENKPLQEMYREDSVSWNAYKKTFEKISQISKVRDIPIVIVLLPVWNKLNDDYEFKSIHERLDRTVHEGGLYSLNLAPSGSVQYDNAMGYRINPRDIDHPNAKGHGKIADAIYNKLVAEKLLPE</sequence>
<dbReference type="Gene3D" id="3.40.50.1110">
    <property type="entry name" value="SGNH hydrolase"/>
    <property type="match status" value="1"/>
</dbReference>
<dbReference type="PANTHER" id="PTHR30383">
    <property type="entry name" value="THIOESTERASE 1/PROTEASE 1/LYSOPHOSPHOLIPASE L1"/>
    <property type="match status" value="1"/>
</dbReference>
<name>A0A1G2T0Q6_9BACT</name>
<organism evidence="1 2">
    <name type="scientific">Candidatus Zambryskibacteria bacterium RIFCSPHIGHO2_01_FULL_46_30</name>
    <dbReference type="NCBI Taxonomy" id="1802739"/>
    <lineage>
        <taxon>Bacteria</taxon>
        <taxon>Candidatus Zambryskiibacteriota</taxon>
    </lineage>
</organism>
<dbReference type="InterPro" id="IPR051532">
    <property type="entry name" value="Ester_Hydrolysis_Enzymes"/>
</dbReference>
<reference evidence="1 2" key="1">
    <citation type="journal article" date="2016" name="Nat. Commun.">
        <title>Thousands of microbial genomes shed light on interconnected biogeochemical processes in an aquifer system.</title>
        <authorList>
            <person name="Anantharaman K."/>
            <person name="Brown C.T."/>
            <person name="Hug L.A."/>
            <person name="Sharon I."/>
            <person name="Castelle C.J."/>
            <person name="Probst A.J."/>
            <person name="Thomas B.C."/>
            <person name="Singh A."/>
            <person name="Wilkins M.J."/>
            <person name="Karaoz U."/>
            <person name="Brodie E.L."/>
            <person name="Williams K.H."/>
            <person name="Hubbard S.S."/>
            <person name="Banfield J.F."/>
        </authorList>
    </citation>
    <scope>NUCLEOTIDE SEQUENCE [LARGE SCALE GENOMIC DNA]</scope>
</reference>
<dbReference type="AlphaFoldDB" id="A0A1G2T0Q6"/>
<evidence type="ECO:0008006" key="3">
    <source>
        <dbReference type="Google" id="ProtNLM"/>
    </source>
</evidence>
<dbReference type="GO" id="GO:0004622">
    <property type="term" value="F:phosphatidylcholine lysophospholipase activity"/>
    <property type="evidence" value="ECO:0007669"/>
    <property type="project" value="TreeGrafter"/>
</dbReference>
<evidence type="ECO:0000313" key="1">
    <source>
        <dbReference type="EMBL" id="OHA90588.1"/>
    </source>
</evidence>
<dbReference type="Proteomes" id="UP000177746">
    <property type="component" value="Unassembled WGS sequence"/>
</dbReference>
<dbReference type="EMBL" id="MHVI01000031">
    <property type="protein sequence ID" value="OHA90588.1"/>
    <property type="molecule type" value="Genomic_DNA"/>
</dbReference>
<gene>
    <name evidence="1" type="ORF">A2665_02500</name>
</gene>
<evidence type="ECO:0000313" key="2">
    <source>
        <dbReference type="Proteomes" id="UP000177746"/>
    </source>
</evidence>
<proteinExistence type="predicted"/>